<organism evidence="1 2">
    <name type="scientific">Cricetulus griseus</name>
    <name type="common">Chinese hamster</name>
    <name type="synonym">Cricetulus barabensis griseus</name>
    <dbReference type="NCBI Taxonomy" id="10029"/>
    <lineage>
        <taxon>Eukaryota</taxon>
        <taxon>Metazoa</taxon>
        <taxon>Chordata</taxon>
        <taxon>Craniata</taxon>
        <taxon>Vertebrata</taxon>
        <taxon>Euteleostomi</taxon>
        <taxon>Mammalia</taxon>
        <taxon>Eutheria</taxon>
        <taxon>Euarchontoglires</taxon>
        <taxon>Glires</taxon>
        <taxon>Rodentia</taxon>
        <taxon>Myomorpha</taxon>
        <taxon>Muroidea</taxon>
        <taxon>Cricetidae</taxon>
        <taxon>Cricetinae</taxon>
        <taxon>Cricetulus</taxon>
    </lineage>
</organism>
<gene>
    <name evidence="1" type="ORF">I79_009647</name>
</gene>
<reference evidence="2" key="1">
    <citation type="journal article" date="2011" name="Nat. Biotechnol.">
        <title>The genomic sequence of the Chinese hamster ovary (CHO)-K1 cell line.</title>
        <authorList>
            <person name="Xu X."/>
            <person name="Nagarajan H."/>
            <person name="Lewis N.E."/>
            <person name="Pan S."/>
            <person name="Cai Z."/>
            <person name="Liu X."/>
            <person name="Chen W."/>
            <person name="Xie M."/>
            <person name="Wang W."/>
            <person name="Hammond S."/>
            <person name="Andersen M.R."/>
            <person name="Neff N."/>
            <person name="Passarelli B."/>
            <person name="Koh W."/>
            <person name="Fan H.C."/>
            <person name="Wang J."/>
            <person name="Gui Y."/>
            <person name="Lee K.H."/>
            <person name="Betenbaugh M.J."/>
            <person name="Quake S.R."/>
            <person name="Famili I."/>
            <person name="Palsson B.O."/>
            <person name="Wang J."/>
        </authorList>
    </citation>
    <scope>NUCLEOTIDE SEQUENCE [LARGE SCALE GENOMIC DNA]</scope>
    <source>
        <strain evidence="2">CHO K1 cell line</strain>
    </source>
</reference>
<sequence>MSKDEMLQNSTFLALLEWKVGHNTSWQLVQVHSLYAVPKQSQGLYSNWQSLLLIQNK</sequence>
<name>G3HGC3_CRIGR</name>
<dbReference type="AlphaFoldDB" id="G3HGC3"/>
<dbReference type="InParanoid" id="G3HGC3"/>
<proteinExistence type="predicted"/>
<evidence type="ECO:0000313" key="2">
    <source>
        <dbReference type="Proteomes" id="UP000001075"/>
    </source>
</evidence>
<protein>
    <submittedName>
        <fullName evidence="1">Uncharacterized protein</fullName>
    </submittedName>
</protein>
<accession>G3HGC3</accession>
<evidence type="ECO:0000313" key="1">
    <source>
        <dbReference type="EMBL" id="EGW02373.1"/>
    </source>
</evidence>
<dbReference type="EMBL" id="JH000346">
    <property type="protein sequence ID" value="EGW02373.1"/>
    <property type="molecule type" value="Genomic_DNA"/>
</dbReference>
<dbReference type="Proteomes" id="UP000001075">
    <property type="component" value="Unassembled WGS sequence"/>
</dbReference>